<organism evidence="2 3">
    <name type="scientific">Crepidotus variabilis</name>
    <dbReference type="NCBI Taxonomy" id="179855"/>
    <lineage>
        <taxon>Eukaryota</taxon>
        <taxon>Fungi</taxon>
        <taxon>Dikarya</taxon>
        <taxon>Basidiomycota</taxon>
        <taxon>Agaricomycotina</taxon>
        <taxon>Agaricomycetes</taxon>
        <taxon>Agaricomycetidae</taxon>
        <taxon>Agaricales</taxon>
        <taxon>Agaricineae</taxon>
        <taxon>Crepidotaceae</taxon>
        <taxon>Crepidotus</taxon>
    </lineage>
</organism>
<evidence type="ECO:0000256" key="1">
    <source>
        <dbReference type="SAM" id="MobiDB-lite"/>
    </source>
</evidence>
<feature type="region of interest" description="Disordered" evidence="1">
    <location>
        <begin position="283"/>
        <end position="335"/>
    </location>
</feature>
<dbReference type="Proteomes" id="UP000807306">
    <property type="component" value="Unassembled WGS sequence"/>
</dbReference>
<proteinExistence type="predicted"/>
<reference evidence="2" key="1">
    <citation type="submission" date="2020-11" db="EMBL/GenBank/DDBJ databases">
        <authorList>
            <consortium name="DOE Joint Genome Institute"/>
            <person name="Ahrendt S."/>
            <person name="Riley R."/>
            <person name="Andreopoulos W."/>
            <person name="Labutti K."/>
            <person name="Pangilinan J."/>
            <person name="Ruiz-Duenas F.J."/>
            <person name="Barrasa J.M."/>
            <person name="Sanchez-Garcia M."/>
            <person name="Camarero S."/>
            <person name="Miyauchi S."/>
            <person name="Serrano A."/>
            <person name="Linde D."/>
            <person name="Babiker R."/>
            <person name="Drula E."/>
            <person name="Ayuso-Fernandez I."/>
            <person name="Pacheco R."/>
            <person name="Padilla G."/>
            <person name="Ferreira P."/>
            <person name="Barriuso J."/>
            <person name="Kellner H."/>
            <person name="Castanera R."/>
            <person name="Alfaro M."/>
            <person name="Ramirez L."/>
            <person name="Pisabarro A.G."/>
            <person name="Kuo A."/>
            <person name="Tritt A."/>
            <person name="Lipzen A."/>
            <person name="He G."/>
            <person name="Yan M."/>
            <person name="Ng V."/>
            <person name="Cullen D."/>
            <person name="Martin F."/>
            <person name="Rosso M.-N."/>
            <person name="Henrissat B."/>
            <person name="Hibbett D."/>
            <person name="Martinez A.T."/>
            <person name="Grigoriev I.V."/>
        </authorList>
    </citation>
    <scope>NUCLEOTIDE SEQUENCE</scope>
    <source>
        <strain evidence="2">CBS 506.95</strain>
    </source>
</reference>
<sequence>MSNKSFYNQDRAFPPKPLVHDKDINKTNGNLYLINGDLVYSPNSARAITIPSPLPHGFNLFLPPRNFRKSAEWFCLWMGLLLYSIACAESQEESLCQFPALARTKWANFLVENGAGYNIDNVWVDELITSNVATFQACSQVGIFVHLTGDSELFQPDPAWFCQHGVPVWYRWTSEMAQNNRLARIIISKTLTGHNQYGGVLPTSSGTKRKDRQERIGGCLQKATFSPGKSSSENILGHYERLEIPKRDMDEIFDDCNNDKCCYDDVQNEWNICAFWSSRYDKDDNEDSPISPMSHYEGDIQEGDDMIPTSKNLSVPRSSNEWGPPSTLEISSTSTDNPEDFKLKQHLFRLKCFESKIVSVLEMHFGYTPLLPLPPALPIQEEAKLRSICVYLGFAWNSVFDLQEVFGKPSVCAGVDFFSV</sequence>
<evidence type="ECO:0000313" key="3">
    <source>
        <dbReference type="Proteomes" id="UP000807306"/>
    </source>
</evidence>
<accession>A0A9P6JHX7</accession>
<name>A0A9P6JHX7_9AGAR</name>
<comment type="caution">
    <text evidence="2">The sequence shown here is derived from an EMBL/GenBank/DDBJ whole genome shotgun (WGS) entry which is preliminary data.</text>
</comment>
<protein>
    <submittedName>
        <fullName evidence="2">Uncharacterized protein</fullName>
    </submittedName>
</protein>
<dbReference type="EMBL" id="MU158021">
    <property type="protein sequence ID" value="KAF9521584.1"/>
    <property type="molecule type" value="Genomic_DNA"/>
</dbReference>
<evidence type="ECO:0000313" key="2">
    <source>
        <dbReference type="EMBL" id="KAF9521584.1"/>
    </source>
</evidence>
<keyword evidence="3" id="KW-1185">Reference proteome</keyword>
<dbReference type="OrthoDB" id="3270336at2759"/>
<gene>
    <name evidence="2" type="ORF">CPB83DRAFT_841150</name>
</gene>
<feature type="compositionally biased region" description="Polar residues" evidence="1">
    <location>
        <begin position="309"/>
        <end position="321"/>
    </location>
</feature>
<dbReference type="AlphaFoldDB" id="A0A9P6JHX7"/>